<dbReference type="RefSeq" id="WP_013568940.1">
    <property type="nucleotide sequence ID" value="NC_014963.1"/>
</dbReference>
<dbReference type="EMBL" id="CP002467">
    <property type="protein sequence ID" value="ADV83207.1"/>
    <property type="molecule type" value="Genomic_DNA"/>
</dbReference>
<sequence length="2003" mass="201182">MDVRRGLVAVSILVFSALMLIYCSFGNKVASAQVVLKANLPTGTGANGSNYNYQVLPGSQRQISVKLTGGTVNLVNWSVSSSTGGATAVLDRGSNAIGVTNVTIGPTAGSCTVSGTLGAYSVNSPATVTVQAQSVDDPSQVASFLFKVCAPTTTVKISPGYQQAYIGQPVELQSFVIGNTNEAGTWTITSNPKNAGKILDNNKRDTVFSATAVGRYALTYTSAADPTKTSTAYVYVAGPQPSYGLVTANLTMAVPCATDPAFTGKTYDVGPSQPYKTINAVPFTTWSPGSIVRIHNEDTTGRSPTTYHETARIAGQGTASQPLMFCGVPDGTGQLPVMDGANSTSAVGNTGSQEYAIINVWGPNGYHATYTAGSNGPDYTIVSGIRIINGRNTYSFTPAGTTGTQAFNDFCSGIRVKNGQFVTLIGNDIQNDGNGIFIQNNSAGGFSQVTLFTTIRGNRIRDAGISGGPGINNAGSHGIYTQAYYPVIEANRIESLVLNSGGDLIKDRGLESIHRYNYAVTSEGGYLVGMESATDAQPYNAFEPWLGGTGETTCSNATYCDYENTITADQVAAFSESLEKIYMYGNIYSSRANQFLANFKLSDSGGAEGYVWSNQTEMGDHLGTTYFYQNTVDSPPYAVFGTLSGANNGSDPDQQPLKPTVFAANNIFYLPKTGSVSIFSLTRNASIVGKWQTNLFNKGTVDNTLPINGKPATNLTSVLGWQNWNDNLQYPGALPINGHNSGITPAGTGNFLETDKQNHQPYNPVTYAPVAGAGATGKGTPITDPSASLLPVRFQYIVDTGALIPRTTLTTIGAVDTGNQPSLTSIAVRPDTTSFLSQTGTCNYGPAAFDYPGACLPSRMGAFYTPIPLRVLGTFSDGSTVDVSPLVAFSNSNLTFYGNSAFTMNDFAPVKGLISASLNNFTIQIPYAFDGATAPAAPTATITSVVLAPSSLTLTAGGNAQLTARALYNDGSSAACSASSWTSSQPRIASVSNAGVITAMGPGTASVTAACGSIVSSPATLTVNAAQRTITSVNIVPGTVALTVGGTSQLVAMATYSDSSVASCAVSSWTSIQPLIASVSGGGTVVAIAKGTASITAVCGNVGSTPAIVTVSPPKPTITSVHLKPGALTLTVGGTSGMSATATYSDSSTASCSPSSWTSSKPLIASVSGGGAVTAISKGTAFVTAVCSDVSSVPATITVNPPAPTITSVSITPGSLALTVGGTSQLTTTATYSDASVASCAPSSWTSAKPLIAFVSGGGTVAAIAKGTASVTAICSNVSSAPAIITVSPPKPTITLVTLTPSALVLTVGGTSQLTATATYSDASMAACSPSAWTSLQPLIASVSGSGALTAIAKGTASITAVCGNIGSVPAIVTVSPPKPTITSVNIAPGALALTVGGTSQLLATATYSDASTASCSPSWTSAQPLIASVSSGGAVSAIAKGTASIIAVCGNISSSPAIITVSLPKPTITSVNITPGALALTVSGTSQLVATATYSDTSVAACSHGTWTSAQPLISSVSSGGTVTAIAKGTASITAACENVSSAPAIVTVSPPTPTITSVNITPGSLALTIGDVSQLVATATYSDASTSSCSHTTWTSIQPLIASVSGGGAVTAIAKGTASVTAVCSNVSSAPAVITVSPPKPIITSVSITPSALTLTVGDTSQLVATATYSDATTSACTTTWSSSIPSKASVSGSGLITAIAKGTTVVSVTCNNIASAPVAVTVSATKPTVASVMVTPGSLALTVGDTSALMATETFSDSTTATCTATSWNSSTPLMASISTSGLVTAIAKGTAVVTAVCDSVASPPVAVTVSPAKATITAVRLTPSSVTLNIGAVAQLTATATYSDGSTAVCSTPTWNSTAPLLASVSSSGLVAAISAGTITVSAVCGGITSSPAALIVSSAAPTVTSITITPATTMMELGTDLPLVATAIYSDTTTKVCTTVTWLSSSPDIATVSNIGLVSAVAVGNTNLTATCQGLTSPPSNIQVQVVPITHWNIHPAL</sequence>
<reference evidence="2 3" key="1">
    <citation type="journal article" date="2012" name="Stand. Genomic Sci.">
        <title>Complete genome sequence of Terriglobus saanensis type strain SP1PR4(T), an Acidobacteria from tundra soil.</title>
        <authorList>
            <person name="Rawat S.R."/>
            <person name="Mannisto M.K."/>
            <person name="Starovoytov V."/>
            <person name="Goodwin L."/>
            <person name="Nolan M."/>
            <person name="Hauser L."/>
            <person name="Land M."/>
            <person name="Davenport K.W."/>
            <person name="Woyke T."/>
            <person name="Haggblom M.M."/>
        </authorList>
    </citation>
    <scope>NUCLEOTIDE SEQUENCE</scope>
    <source>
        <strain evidence="3">ATCC BAA-1853 / DSM 23119 / SP1PR4</strain>
    </source>
</reference>
<dbReference type="SUPFAM" id="SSF49373">
    <property type="entry name" value="Invasin/intimin cell-adhesion fragments"/>
    <property type="match status" value="12"/>
</dbReference>
<feature type="domain" description="BIG2" evidence="1">
    <location>
        <begin position="1293"/>
        <end position="1373"/>
    </location>
</feature>
<dbReference type="eggNOG" id="COG3866">
    <property type="taxonomic scope" value="Bacteria"/>
</dbReference>
<evidence type="ECO:0000313" key="3">
    <source>
        <dbReference type="Proteomes" id="UP000006844"/>
    </source>
</evidence>
<feature type="domain" description="BIG2" evidence="1">
    <location>
        <begin position="1819"/>
        <end position="1899"/>
    </location>
</feature>
<dbReference type="KEGG" id="tsa:AciPR4_2427"/>
<dbReference type="InterPro" id="IPR003343">
    <property type="entry name" value="Big_2"/>
</dbReference>
<feature type="domain" description="BIG2" evidence="1">
    <location>
        <begin position="1644"/>
        <end position="1723"/>
    </location>
</feature>
<protein>
    <submittedName>
        <fullName evidence="2">Ig domain protein group 2 domain protein</fullName>
    </submittedName>
</protein>
<dbReference type="SMART" id="SM00635">
    <property type="entry name" value="BID_2"/>
    <property type="match status" value="12"/>
</dbReference>
<name>E8UZC7_TERSS</name>
<feature type="domain" description="BIG2" evidence="1">
    <location>
        <begin position="1117"/>
        <end position="1197"/>
    </location>
</feature>
<feature type="domain" description="BIG2" evidence="1">
    <location>
        <begin position="1556"/>
        <end position="1636"/>
    </location>
</feature>
<dbReference type="Proteomes" id="UP000006844">
    <property type="component" value="Chromosome"/>
</dbReference>
<feature type="domain" description="BIG2" evidence="1">
    <location>
        <begin position="941"/>
        <end position="1021"/>
    </location>
</feature>
<dbReference type="InterPro" id="IPR006626">
    <property type="entry name" value="PbH1"/>
</dbReference>
<dbReference type="Pfam" id="PF02368">
    <property type="entry name" value="Big_2"/>
    <property type="match status" value="12"/>
</dbReference>
<keyword evidence="3" id="KW-1185">Reference proteome</keyword>
<evidence type="ECO:0000313" key="2">
    <source>
        <dbReference type="EMBL" id="ADV83207.1"/>
    </source>
</evidence>
<dbReference type="Gene3D" id="2.60.40.1080">
    <property type="match status" value="12"/>
</dbReference>
<gene>
    <name evidence="2" type="ordered locus">AciPR4_2427</name>
</gene>
<feature type="domain" description="BIG2" evidence="1">
    <location>
        <begin position="1468"/>
        <end position="1548"/>
    </location>
</feature>
<accession>E8UZC7</accession>
<dbReference type="HOGENOM" id="CLU_233867_0_0_0"/>
<feature type="domain" description="BIG2" evidence="1">
    <location>
        <begin position="1381"/>
        <end position="1460"/>
    </location>
</feature>
<organism evidence="2 3">
    <name type="scientific">Terriglobus saanensis (strain ATCC BAA-1853 / DSM 23119 / SP1PR4)</name>
    <dbReference type="NCBI Taxonomy" id="401053"/>
    <lineage>
        <taxon>Bacteria</taxon>
        <taxon>Pseudomonadati</taxon>
        <taxon>Acidobacteriota</taxon>
        <taxon>Terriglobia</taxon>
        <taxon>Terriglobales</taxon>
        <taxon>Acidobacteriaceae</taxon>
        <taxon>Terriglobus</taxon>
    </lineage>
</organism>
<feature type="domain" description="BIG2" evidence="1">
    <location>
        <begin position="1907"/>
        <end position="1987"/>
    </location>
</feature>
<dbReference type="eggNOG" id="COG5492">
    <property type="taxonomic scope" value="Bacteria"/>
</dbReference>
<dbReference type="STRING" id="401053.AciPR4_2427"/>
<proteinExistence type="predicted"/>
<evidence type="ECO:0000259" key="1">
    <source>
        <dbReference type="SMART" id="SM00635"/>
    </source>
</evidence>
<dbReference type="InterPro" id="IPR008964">
    <property type="entry name" value="Invasin/intimin_cell_adhesion"/>
</dbReference>
<dbReference type="SMART" id="SM00710">
    <property type="entry name" value="PbH1"/>
    <property type="match status" value="3"/>
</dbReference>
<feature type="domain" description="BIG2" evidence="1">
    <location>
        <begin position="1029"/>
        <end position="1109"/>
    </location>
</feature>
<feature type="domain" description="BIG2" evidence="1">
    <location>
        <begin position="1731"/>
        <end position="1811"/>
    </location>
</feature>
<feature type="domain" description="BIG2" evidence="1">
    <location>
        <begin position="1205"/>
        <end position="1285"/>
    </location>
</feature>